<organism evidence="1 2">
    <name type="scientific">Purpureocillium lilacinum</name>
    <name type="common">Paecilomyces lilacinus</name>
    <dbReference type="NCBI Taxonomy" id="33203"/>
    <lineage>
        <taxon>Eukaryota</taxon>
        <taxon>Fungi</taxon>
        <taxon>Dikarya</taxon>
        <taxon>Ascomycota</taxon>
        <taxon>Pezizomycotina</taxon>
        <taxon>Sordariomycetes</taxon>
        <taxon>Hypocreomycetidae</taxon>
        <taxon>Hypocreales</taxon>
        <taxon>Ophiocordycipitaceae</taxon>
        <taxon>Purpureocillium</taxon>
    </lineage>
</organism>
<proteinExistence type="predicted"/>
<comment type="caution">
    <text evidence="1">The sequence shown here is derived from an EMBL/GenBank/DDBJ whole genome shotgun (WGS) entry which is preliminary data.</text>
</comment>
<evidence type="ECO:0000313" key="2">
    <source>
        <dbReference type="Proteomes" id="UP001638806"/>
    </source>
</evidence>
<gene>
    <name evidence="1" type="ORF">ACCO45_012933</name>
</gene>
<keyword evidence="2" id="KW-1185">Reference proteome</keyword>
<protein>
    <submittedName>
        <fullName evidence="1">Uncharacterized protein</fullName>
    </submittedName>
</protein>
<sequence>MAGGSHNEDFTRRMARRTRLNEESTLAYLVSMLAIAVVFMLLHLVRRLGQRLSEGRTQTNKTTVLASLSRKIRSVSIRSVPCLPSVGHAGLVSLYVAINIIVTFTNIDNKNMGMITNIAARTAWLALANLVVLIVLALKNTPLAFLTAWSYERLNVLHQVAGYMTITHVIIHASCYSAYFVEDGRSDRLLEVGEIYGMVAGISFVIIGFAGAVLRRWWYELFYYVHVSFWALAIVMVGLHQPELGKKTIIMTLVAAGLWAMDRLVRLTRLLLFSVNNSVTLTPLSNGATRVTLTKPRPAPYAVSHPGALLRASVEGTYGKIPDPAAYDTVVLVAGGSGASFTFGMALNMLRKLQADEVRTIVFVWVVRHHEYLEWYSDHLITLRNDGRVDARLFVTRRSLSQPASPLPASPTTEMGIKEISELAISNAAKLEKKTPQVQSQSSINSLRSEKSQRSEAGDPPVAISGVPIRYERPDVSALIRRAVDETPAHKQALVLGCGPHGLMKQVRNTTADCIRSDGPSVELHCEQFGW</sequence>
<dbReference type="EMBL" id="JBGNUJ010000012">
    <property type="protein sequence ID" value="KAL3952990.1"/>
    <property type="molecule type" value="Genomic_DNA"/>
</dbReference>
<reference evidence="1" key="1">
    <citation type="submission" date="2024-12" db="EMBL/GenBank/DDBJ databases">
        <title>Comparative genomics and development of molecular markers within Purpureocillium lilacinum and among Purpureocillium species.</title>
        <authorList>
            <person name="Yeh Z.-Y."/>
            <person name="Ni N.-T."/>
            <person name="Lo P.-H."/>
            <person name="Mushyakhwo K."/>
            <person name="Lin C.-F."/>
            <person name="Nai Y.-S."/>
        </authorList>
    </citation>
    <scope>NUCLEOTIDE SEQUENCE</scope>
    <source>
        <strain evidence="1">NCHU-NPUST-175</strain>
    </source>
</reference>
<accession>A0ACC4D9E2</accession>
<name>A0ACC4D9E2_PURLI</name>
<dbReference type="Proteomes" id="UP001638806">
    <property type="component" value="Unassembled WGS sequence"/>
</dbReference>
<evidence type="ECO:0000313" key="1">
    <source>
        <dbReference type="EMBL" id="KAL3952990.1"/>
    </source>
</evidence>